<gene>
    <name evidence="2" type="ORF">SAMN05216275_104285</name>
</gene>
<protein>
    <submittedName>
        <fullName evidence="2">Uncharacterized protein</fullName>
    </submittedName>
</protein>
<name>A0A1I3KAG1_9ACTN</name>
<evidence type="ECO:0000313" key="3">
    <source>
        <dbReference type="Proteomes" id="UP000199111"/>
    </source>
</evidence>
<feature type="compositionally biased region" description="Low complexity" evidence="1">
    <location>
        <begin position="36"/>
        <end position="68"/>
    </location>
</feature>
<reference evidence="3" key="1">
    <citation type="submission" date="2016-10" db="EMBL/GenBank/DDBJ databases">
        <authorList>
            <person name="Varghese N."/>
            <person name="Submissions S."/>
        </authorList>
    </citation>
    <scope>NUCLEOTIDE SEQUENCE [LARGE SCALE GENOMIC DNA]</scope>
    <source>
        <strain evidence="3">CGMCC 4.2126</strain>
    </source>
</reference>
<evidence type="ECO:0000313" key="2">
    <source>
        <dbReference type="EMBL" id="SFI69374.1"/>
    </source>
</evidence>
<dbReference type="EMBL" id="FOQY01000004">
    <property type="protein sequence ID" value="SFI69374.1"/>
    <property type="molecule type" value="Genomic_DNA"/>
</dbReference>
<dbReference type="Proteomes" id="UP000199111">
    <property type="component" value="Unassembled WGS sequence"/>
</dbReference>
<evidence type="ECO:0000256" key="1">
    <source>
        <dbReference type="SAM" id="MobiDB-lite"/>
    </source>
</evidence>
<sequence>MLADRPLPTAAGPPRPRETSPAEAPSPAVAGLATGRAPSRPVRPAPAVTAPRPRTGRRASGPADTRHR</sequence>
<dbReference type="AlphaFoldDB" id="A0A1I3KAG1"/>
<organism evidence="2 3">
    <name type="scientific">Streptosporangium canum</name>
    <dbReference type="NCBI Taxonomy" id="324952"/>
    <lineage>
        <taxon>Bacteria</taxon>
        <taxon>Bacillati</taxon>
        <taxon>Actinomycetota</taxon>
        <taxon>Actinomycetes</taxon>
        <taxon>Streptosporangiales</taxon>
        <taxon>Streptosporangiaceae</taxon>
        <taxon>Streptosporangium</taxon>
    </lineage>
</organism>
<proteinExistence type="predicted"/>
<accession>A0A1I3KAG1</accession>
<keyword evidence="3" id="KW-1185">Reference proteome</keyword>
<feature type="region of interest" description="Disordered" evidence="1">
    <location>
        <begin position="1"/>
        <end position="68"/>
    </location>
</feature>